<evidence type="ECO:0000313" key="7">
    <source>
        <dbReference type="EMBL" id="TGK11539.1"/>
    </source>
</evidence>
<dbReference type="GO" id="GO:0016987">
    <property type="term" value="F:sigma factor activity"/>
    <property type="evidence" value="ECO:0007669"/>
    <property type="project" value="UniProtKB-KW"/>
</dbReference>
<dbReference type="InterPro" id="IPR013325">
    <property type="entry name" value="RNA_pol_sigma_r2"/>
</dbReference>
<evidence type="ECO:0000256" key="4">
    <source>
        <dbReference type="ARBA" id="ARBA00023163"/>
    </source>
</evidence>
<keyword evidence="4" id="KW-0804">Transcription</keyword>
<dbReference type="Pfam" id="PF04542">
    <property type="entry name" value="Sigma70_r2"/>
    <property type="match status" value="1"/>
</dbReference>
<proteinExistence type="inferred from homology"/>
<dbReference type="InterPro" id="IPR013324">
    <property type="entry name" value="RNA_pol_sigma_r3/r4-like"/>
</dbReference>
<evidence type="ECO:0000259" key="5">
    <source>
        <dbReference type="Pfam" id="PF04542"/>
    </source>
</evidence>
<comment type="caution">
    <text evidence="7">The sequence shown here is derived from an EMBL/GenBank/DDBJ whole genome shotgun (WGS) entry which is preliminary data.</text>
</comment>
<dbReference type="PANTHER" id="PTHR43133:SF25">
    <property type="entry name" value="RNA POLYMERASE SIGMA FACTOR RFAY-RELATED"/>
    <property type="match status" value="1"/>
</dbReference>
<protein>
    <submittedName>
        <fullName evidence="7">Sigma-70 family RNA polymerase sigma factor</fullName>
    </submittedName>
</protein>
<dbReference type="Gene3D" id="1.10.10.10">
    <property type="entry name" value="Winged helix-like DNA-binding domain superfamily/Winged helix DNA-binding domain"/>
    <property type="match status" value="1"/>
</dbReference>
<gene>
    <name evidence="7" type="ORF">EHO60_04350</name>
</gene>
<dbReference type="Proteomes" id="UP000298458">
    <property type="component" value="Unassembled WGS sequence"/>
</dbReference>
<dbReference type="AlphaFoldDB" id="A0A4R9GG74"/>
<dbReference type="SUPFAM" id="SSF88659">
    <property type="entry name" value="Sigma3 and sigma4 domains of RNA polymerase sigma factors"/>
    <property type="match status" value="1"/>
</dbReference>
<keyword evidence="3" id="KW-0731">Sigma factor</keyword>
<evidence type="ECO:0000256" key="1">
    <source>
        <dbReference type="ARBA" id="ARBA00010641"/>
    </source>
</evidence>
<dbReference type="OrthoDB" id="9795666at2"/>
<feature type="domain" description="RNA polymerase sigma-70 region 2" evidence="5">
    <location>
        <begin position="7"/>
        <end position="73"/>
    </location>
</feature>
<dbReference type="InterPro" id="IPR036388">
    <property type="entry name" value="WH-like_DNA-bd_sf"/>
</dbReference>
<dbReference type="EMBL" id="RQET01000004">
    <property type="protein sequence ID" value="TGK11539.1"/>
    <property type="molecule type" value="Genomic_DNA"/>
</dbReference>
<dbReference type="SUPFAM" id="SSF88946">
    <property type="entry name" value="Sigma2 domain of RNA polymerase sigma factors"/>
    <property type="match status" value="1"/>
</dbReference>
<evidence type="ECO:0000313" key="8">
    <source>
        <dbReference type="Proteomes" id="UP000298458"/>
    </source>
</evidence>
<dbReference type="InterPro" id="IPR013249">
    <property type="entry name" value="RNA_pol_sigma70_r4_t2"/>
</dbReference>
<reference evidence="7" key="1">
    <citation type="journal article" date="2019" name="PLoS Negl. Trop. Dis.">
        <title>Revisiting the worldwide diversity of Leptospira species in the environment.</title>
        <authorList>
            <person name="Vincent A.T."/>
            <person name="Schiettekatte O."/>
            <person name="Bourhy P."/>
            <person name="Veyrier F.J."/>
            <person name="Picardeau M."/>
        </authorList>
    </citation>
    <scope>NUCLEOTIDE SEQUENCE [LARGE SCALE GENOMIC DNA]</scope>
    <source>
        <strain evidence="7">SSW15</strain>
    </source>
</reference>
<dbReference type="GO" id="GO:0006352">
    <property type="term" value="P:DNA-templated transcription initiation"/>
    <property type="evidence" value="ECO:0007669"/>
    <property type="project" value="InterPro"/>
</dbReference>
<keyword evidence="8" id="KW-1185">Reference proteome</keyword>
<sequence>MLSVDKIYRRERNKILAWIRSRISDPEEAEDLLQESFLVAVTELDSSGSIEYLLAYVYAVLRNKVGDWYRKKKTGRYLGTRLENEFLSENSLSYEGIGPERQFYRNLMLEELSLAIEELPADQKTAFVANVIEGKTFREISEETGIPEGTLSARKSSARNFLEKRLKELKSLFLEEY</sequence>
<name>A0A4R9GG74_9LEPT</name>
<evidence type="ECO:0000256" key="3">
    <source>
        <dbReference type="ARBA" id="ARBA00023082"/>
    </source>
</evidence>
<dbReference type="InterPro" id="IPR007627">
    <property type="entry name" value="RNA_pol_sigma70_r2"/>
</dbReference>
<organism evidence="7 8">
    <name type="scientific">Leptospira fletcheri</name>
    <dbReference type="NCBI Taxonomy" id="2484981"/>
    <lineage>
        <taxon>Bacteria</taxon>
        <taxon>Pseudomonadati</taxon>
        <taxon>Spirochaetota</taxon>
        <taxon>Spirochaetia</taxon>
        <taxon>Leptospirales</taxon>
        <taxon>Leptospiraceae</taxon>
        <taxon>Leptospira</taxon>
    </lineage>
</organism>
<dbReference type="InterPro" id="IPR014284">
    <property type="entry name" value="RNA_pol_sigma-70_dom"/>
</dbReference>
<comment type="similarity">
    <text evidence="1">Belongs to the sigma-70 factor family. ECF subfamily.</text>
</comment>
<dbReference type="GO" id="GO:0003677">
    <property type="term" value="F:DNA binding"/>
    <property type="evidence" value="ECO:0007669"/>
    <property type="project" value="InterPro"/>
</dbReference>
<feature type="domain" description="RNA polymerase sigma factor 70 region 4 type 2" evidence="6">
    <location>
        <begin position="110"/>
        <end position="161"/>
    </location>
</feature>
<keyword evidence="2" id="KW-0805">Transcription regulation</keyword>
<dbReference type="Pfam" id="PF08281">
    <property type="entry name" value="Sigma70_r4_2"/>
    <property type="match status" value="1"/>
</dbReference>
<dbReference type="InterPro" id="IPR039425">
    <property type="entry name" value="RNA_pol_sigma-70-like"/>
</dbReference>
<dbReference type="Gene3D" id="1.10.1740.10">
    <property type="match status" value="1"/>
</dbReference>
<accession>A0A4R9GG74</accession>
<evidence type="ECO:0000256" key="2">
    <source>
        <dbReference type="ARBA" id="ARBA00023015"/>
    </source>
</evidence>
<dbReference type="NCBIfam" id="TIGR02937">
    <property type="entry name" value="sigma70-ECF"/>
    <property type="match status" value="1"/>
</dbReference>
<dbReference type="PANTHER" id="PTHR43133">
    <property type="entry name" value="RNA POLYMERASE ECF-TYPE SIGMA FACTO"/>
    <property type="match status" value="1"/>
</dbReference>
<evidence type="ECO:0000259" key="6">
    <source>
        <dbReference type="Pfam" id="PF08281"/>
    </source>
</evidence>